<organism evidence="1 2">
    <name type="scientific">Roseateles agri</name>
    <dbReference type="NCBI Taxonomy" id="3098619"/>
    <lineage>
        <taxon>Bacteria</taxon>
        <taxon>Pseudomonadati</taxon>
        <taxon>Pseudomonadota</taxon>
        <taxon>Betaproteobacteria</taxon>
        <taxon>Burkholderiales</taxon>
        <taxon>Sphaerotilaceae</taxon>
        <taxon>Roseateles</taxon>
    </lineage>
</organism>
<keyword evidence="2" id="KW-1185">Reference proteome</keyword>
<dbReference type="SUPFAM" id="SSF51735">
    <property type="entry name" value="NAD(P)-binding Rossmann-fold domains"/>
    <property type="match status" value="1"/>
</dbReference>
<protein>
    <submittedName>
        <fullName evidence="1">Ornithine cyclodeaminase family protein</fullName>
    </submittedName>
</protein>
<dbReference type="InterPro" id="IPR003462">
    <property type="entry name" value="ODC_Mu_crystall"/>
</dbReference>
<dbReference type="PIRSF" id="PIRSF001439">
    <property type="entry name" value="CryM"/>
    <property type="match status" value="1"/>
</dbReference>
<dbReference type="PANTHER" id="PTHR13812">
    <property type="entry name" value="KETIMINE REDUCTASE MU-CRYSTALLIN"/>
    <property type="match status" value="1"/>
</dbReference>
<dbReference type="Gene3D" id="3.40.50.720">
    <property type="entry name" value="NAD(P)-binding Rossmann-like Domain"/>
    <property type="match status" value="1"/>
</dbReference>
<sequence length="303" mass="31783">MKLIDAASVRRALAFKPLAAALETMWVTGCEQPPRHVHQVGRDLTMLIMPAWQAGRYLGVKLININAAARGMPGLFASYNLFDAQTGVPLATIDGTELTARRTAAVSALAASKLARPDARRLLVLGAGRVACLLPQAYQALFPALDEVMVWARRPEQALALAERLMDEGLNARAVPGLASAIQQADIVCSATAATEPLVRGEWLAPGSHLDLLGSFTPAMREADSACFGGGASVWVDSEEALAKSGDLVVPLKDGVITGVSGTLADLCRDGPGRSNAQQRTVFKAVGTALADLAAAVLVYESS</sequence>
<proteinExistence type="predicted"/>
<dbReference type="NCBIfam" id="NF004793">
    <property type="entry name" value="PRK06141.1"/>
    <property type="match status" value="1"/>
</dbReference>
<dbReference type="EMBL" id="JAXCLA010000003">
    <property type="protein sequence ID" value="MDY0745106.1"/>
    <property type="molecule type" value="Genomic_DNA"/>
</dbReference>
<evidence type="ECO:0000313" key="2">
    <source>
        <dbReference type="Proteomes" id="UP001285263"/>
    </source>
</evidence>
<evidence type="ECO:0000313" key="1">
    <source>
        <dbReference type="EMBL" id="MDY0745106.1"/>
    </source>
</evidence>
<comment type="caution">
    <text evidence="1">The sequence shown here is derived from an EMBL/GenBank/DDBJ whole genome shotgun (WGS) entry which is preliminary data.</text>
</comment>
<name>A0ABU5DFR5_9BURK</name>
<dbReference type="PANTHER" id="PTHR13812:SF19">
    <property type="entry name" value="KETIMINE REDUCTASE MU-CRYSTALLIN"/>
    <property type="match status" value="1"/>
</dbReference>
<reference evidence="1 2" key="1">
    <citation type="submission" date="2023-11" db="EMBL/GenBank/DDBJ databases">
        <title>Paucibacter sp. nov., isolated from fresh soil in Korea.</title>
        <authorList>
            <person name="Le N.T.T."/>
        </authorList>
    </citation>
    <scope>NUCLEOTIDE SEQUENCE [LARGE SCALE GENOMIC DNA]</scope>
    <source>
        <strain evidence="1 2">R3-3</strain>
    </source>
</reference>
<gene>
    <name evidence="1" type="ORF">SNE35_11330</name>
</gene>
<accession>A0ABU5DFR5</accession>
<dbReference type="RefSeq" id="WP_320423007.1">
    <property type="nucleotide sequence ID" value="NZ_JAXCLA010000003.1"/>
</dbReference>
<dbReference type="InterPro" id="IPR023401">
    <property type="entry name" value="ODC_N"/>
</dbReference>
<dbReference type="InterPro" id="IPR036291">
    <property type="entry name" value="NAD(P)-bd_dom_sf"/>
</dbReference>
<dbReference type="Pfam" id="PF02423">
    <property type="entry name" value="OCD_Mu_crystall"/>
    <property type="match status" value="1"/>
</dbReference>
<dbReference type="Proteomes" id="UP001285263">
    <property type="component" value="Unassembled WGS sequence"/>
</dbReference>
<dbReference type="Gene3D" id="3.30.1780.10">
    <property type="entry name" value="ornithine cyclodeaminase, domain 1"/>
    <property type="match status" value="1"/>
</dbReference>